<reference evidence="2" key="1">
    <citation type="journal article" date="2015" name="Sci. Rep.">
        <title>Tissue- and time-dependent transcription in Ixodes ricinus salivary glands and midguts when blood feeding on the vertebrate host.</title>
        <authorList>
            <person name="Kotsyfakis M."/>
            <person name="Schwarz A."/>
            <person name="Erhart J."/>
            <person name="Ribeiro J.M."/>
        </authorList>
    </citation>
    <scope>NUCLEOTIDE SEQUENCE</scope>
    <source>
        <tissue evidence="2">Salivary gland and midgut</tissue>
    </source>
</reference>
<sequence>MVMVSSWCRHGVLISHPKLSESSRCSSSPEEFLTIPGRPRGRLEESSGDIGDTGNPQGFREVLGDSP</sequence>
<proteinExistence type="evidence at transcript level"/>
<name>V5HLW2_IXORI</name>
<dbReference type="EMBL" id="GANP01009930">
    <property type="protein sequence ID" value="JAB74538.1"/>
    <property type="molecule type" value="mRNA"/>
</dbReference>
<accession>V5HLW2</accession>
<evidence type="ECO:0000313" key="2">
    <source>
        <dbReference type="EMBL" id="JAB74538.1"/>
    </source>
</evidence>
<feature type="region of interest" description="Disordered" evidence="1">
    <location>
        <begin position="19"/>
        <end position="67"/>
    </location>
</feature>
<organism evidence="2">
    <name type="scientific">Ixodes ricinus</name>
    <name type="common">Common tick</name>
    <name type="synonym">Acarus ricinus</name>
    <dbReference type="NCBI Taxonomy" id="34613"/>
    <lineage>
        <taxon>Eukaryota</taxon>
        <taxon>Metazoa</taxon>
        <taxon>Ecdysozoa</taxon>
        <taxon>Arthropoda</taxon>
        <taxon>Chelicerata</taxon>
        <taxon>Arachnida</taxon>
        <taxon>Acari</taxon>
        <taxon>Parasitiformes</taxon>
        <taxon>Ixodida</taxon>
        <taxon>Ixodoidea</taxon>
        <taxon>Ixodidae</taxon>
        <taxon>Ixodinae</taxon>
        <taxon>Ixodes</taxon>
    </lineage>
</organism>
<dbReference type="AlphaFoldDB" id="V5HLW2"/>
<evidence type="ECO:0000256" key="1">
    <source>
        <dbReference type="SAM" id="MobiDB-lite"/>
    </source>
</evidence>
<feature type="compositionally biased region" description="Low complexity" evidence="1">
    <location>
        <begin position="20"/>
        <end position="31"/>
    </location>
</feature>
<protein>
    <submittedName>
        <fullName evidence="2">Uncharacterized protein</fullName>
    </submittedName>
</protein>